<dbReference type="Pfam" id="PF09981">
    <property type="entry name" value="DUF2218"/>
    <property type="match status" value="1"/>
</dbReference>
<dbReference type="RefSeq" id="WP_020934432.1">
    <property type="nucleotide sequence ID" value="NC_021915.1"/>
</dbReference>
<accession>S5STN8</accession>
<protein>
    <recommendedName>
        <fullName evidence="3">DUF2218 domain-containing protein</fullName>
    </recommendedName>
</protein>
<dbReference type="OrthoDB" id="9806511at2"/>
<proteinExistence type="predicted"/>
<dbReference type="eggNOG" id="COG3553">
    <property type="taxonomic scope" value="Bacteria"/>
</dbReference>
<reference evidence="1 2" key="1">
    <citation type="submission" date="2012-11" db="EMBL/GenBank/DDBJ databases">
        <title>The complete genome sequence of Corynebacterium maris Coryn-1 (=DSM 45190).</title>
        <authorList>
            <person name="Schaffert L."/>
            <person name="Albersmeier A."/>
            <person name="Kalinowski J."/>
            <person name="Ruckert C."/>
        </authorList>
    </citation>
    <scope>NUCLEOTIDE SEQUENCE [LARGE SCALE GENOMIC DNA]</scope>
    <source>
        <strain evidence="2">Coryn-1</strain>
    </source>
</reference>
<dbReference type="AlphaFoldDB" id="S5STN8"/>
<gene>
    <name evidence="1" type="ORF">B841_05130</name>
</gene>
<dbReference type="InterPro" id="IPR014543">
    <property type="entry name" value="UCP028291"/>
</dbReference>
<dbReference type="HOGENOM" id="CLU_127482_0_1_11"/>
<dbReference type="STRING" id="1224163.B841_05130"/>
<name>S5STN8_9CORY</name>
<dbReference type="KEGG" id="cmd:B841_05130"/>
<organism evidence="1 2">
    <name type="scientific">Corynebacterium maris DSM 45190</name>
    <dbReference type="NCBI Taxonomy" id="1224163"/>
    <lineage>
        <taxon>Bacteria</taxon>
        <taxon>Bacillati</taxon>
        <taxon>Actinomycetota</taxon>
        <taxon>Actinomycetes</taxon>
        <taxon>Mycobacteriales</taxon>
        <taxon>Corynebacteriaceae</taxon>
        <taxon>Corynebacterium</taxon>
    </lineage>
</organism>
<dbReference type="PATRIC" id="fig|1224163.3.peg.1028"/>
<evidence type="ECO:0000313" key="2">
    <source>
        <dbReference type="Proteomes" id="UP000015388"/>
    </source>
</evidence>
<sequence>MTTSSTARVTCDRPGRYGKQLASHFSKKLETRWDPEAGRGHLSFGSETPGEVEMIAGEGVLLLQLEAPTEHIEHLENVIGRHLVKFGLRDELTVAWKRPGGVDGTTQLATPEG</sequence>
<evidence type="ECO:0000313" key="1">
    <source>
        <dbReference type="EMBL" id="AGS34499.1"/>
    </source>
</evidence>
<dbReference type="Proteomes" id="UP000015388">
    <property type="component" value="Chromosome"/>
</dbReference>
<keyword evidence="2" id="KW-1185">Reference proteome</keyword>
<dbReference type="EMBL" id="CP003924">
    <property type="protein sequence ID" value="AGS34499.1"/>
    <property type="molecule type" value="Genomic_DNA"/>
</dbReference>
<evidence type="ECO:0008006" key="3">
    <source>
        <dbReference type="Google" id="ProtNLM"/>
    </source>
</evidence>
<dbReference type="Gene3D" id="3.30.310.50">
    <property type="entry name" value="Alpha-D-phosphohexomutase, C-terminal domain"/>
    <property type="match status" value="1"/>
</dbReference>